<keyword evidence="1 2" id="KW-0597">Phosphoprotein</keyword>
<dbReference type="SUPFAM" id="SSF52172">
    <property type="entry name" value="CheY-like"/>
    <property type="match status" value="1"/>
</dbReference>
<feature type="modified residue" description="4-aspartylphosphate" evidence="2">
    <location>
        <position position="58"/>
    </location>
</feature>
<evidence type="ECO:0000313" key="6">
    <source>
        <dbReference type="EMBL" id="RHD53488.1"/>
    </source>
</evidence>
<dbReference type="PROSITE" id="PS50930">
    <property type="entry name" value="HTH_LYTTR"/>
    <property type="match status" value="1"/>
</dbReference>
<feature type="domain" description="HTH LytTR-type" evidence="4">
    <location>
        <begin position="204"/>
        <end position="256"/>
    </location>
</feature>
<evidence type="ECO:0000313" key="12">
    <source>
        <dbReference type="Proteomes" id="UP000284998"/>
    </source>
</evidence>
<dbReference type="Proteomes" id="UP000284998">
    <property type="component" value="Unassembled WGS sequence"/>
</dbReference>
<dbReference type="Pfam" id="PF04397">
    <property type="entry name" value="LytTR"/>
    <property type="match status" value="1"/>
</dbReference>
<proteinExistence type="predicted"/>
<dbReference type="EMBL" id="QROI01000004">
    <property type="protein sequence ID" value="RHL17962.1"/>
    <property type="molecule type" value="Genomic_DNA"/>
</dbReference>
<dbReference type="RefSeq" id="WP_117702676.1">
    <property type="nucleotide sequence ID" value="NZ_CAUWCJ010000010.1"/>
</dbReference>
<dbReference type="Pfam" id="PF00072">
    <property type="entry name" value="Response_reg"/>
    <property type="match status" value="1"/>
</dbReference>
<dbReference type="PANTHER" id="PTHR44591">
    <property type="entry name" value="STRESS RESPONSE REGULATOR PROTEIN 1"/>
    <property type="match status" value="1"/>
</dbReference>
<accession>A0A3E4Z510</accession>
<evidence type="ECO:0000313" key="9">
    <source>
        <dbReference type="Proteomes" id="UP000260814"/>
    </source>
</evidence>
<organism evidence="5 9">
    <name type="scientific">Phocaeicola plebeius</name>
    <dbReference type="NCBI Taxonomy" id="310297"/>
    <lineage>
        <taxon>Bacteria</taxon>
        <taxon>Pseudomonadati</taxon>
        <taxon>Bacteroidota</taxon>
        <taxon>Bacteroidia</taxon>
        <taxon>Bacteroidales</taxon>
        <taxon>Bacteroidaceae</taxon>
        <taxon>Phocaeicola</taxon>
    </lineage>
</organism>
<evidence type="ECO:0000313" key="8">
    <source>
        <dbReference type="EMBL" id="RHL17962.1"/>
    </source>
</evidence>
<gene>
    <name evidence="8" type="ORF">DW035_03540</name>
    <name evidence="7" type="ORF">DW204_04915</name>
    <name evidence="6" type="ORF">DW789_10465</name>
    <name evidence="5" type="ORF">DXB87_14345</name>
</gene>
<dbReference type="SMART" id="SM00850">
    <property type="entry name" value="LytTR"/>
    <property type="match status" value="1"/>
</dbReference>
<dbReference type="InterPro" id="IPR050595">
    <property type="entry name" value="Bact_response_regulator"/>
</dbReference>
<dbReference type="AlphaFoldDB" id="A0A3E4Z510"/>
<dbReference type="GO" id="GO:0003677">
    <property type="term" value="F:DNA binding"/>
    <property type="evidence" value="ECO:0007669"/>
    <property type="project" value="UniProtKB-KW"/>
</dbReference>
<dbReference type="EMBL" id="QSJG01000021">
    <property type="protein sequence ID" value="RHD53488.1"/>
    <property type="molecule type" value="Genomic_DNA"/>
</dbReference>
<dbReference type="SMART" id="SM00448">
    <property type="entry name" value="REC"/>
    <property type="match status" value="1"/>
</dbReference>
<feature type="domain" description="Response regulatory" evidence="3">
    <location>
        <begin position="7"/>
        <end position="122"/>
    </location>
</feature>
<dbReference type="EMBL" id="QRJS01000008">
    <property type="protein sequence ID" value="RHH47529.1"/>
    <property type="molecule type" value="Genomic_DNA"/>
</dbReference>
<evidence type="ECO:0000259" key="3">
    <source>
        <dbReference type="PROSITE" id="PS50110"/>
    </source>
</evidence>
<sequence length="257" mass="29365">MEQKAYKIFIIEDSDKDRELLEKSLASYNLFQVVGCLPGGSGALALIQSLHPDLLFIDVELPGLPGYEIVNKLHDVIMWDMKVVFYTAYPQYMLEAIRSAAFDFLLKPFEMKELDLIINRFVQAKIEKKGEVNIVNAMRGIEGESGKGTFSIQLPTGEIRVLRLSEIGYFKFNASRRCWEVFLFIQKLLAMRSSINAMNILGFSSQFVQIHKSYIINIQHLAMIDGDECIMYPPFNGERLPISSKYKKALQSSFIQL</sequence>
<dbReference type="InterPro" id="IPR001789">
    <property type="entry name" value="Sig_transdc_resp-reg_receiver"/>
</dbReference>
<comment type="caution">
    <text evidence="5">The sequence shown here is derived from an EMBL/GenBank/DDBJ whole genome shotgun (WGS) entry which is preliminary data.</text>
</comment>
<dbReference type="Proteomes" id="UP000260814">
    <property type="component" value="Unassembled WGS sequence"/>
</dbReference>
<protein>
    <submittedName>
        <fullName evidence="5">DNA-binding response regulator</fullName>
    </submittedName>
</protein>
<evidence type="ECO:0000313" key="10">
    <source>
        <dbReference type="Proteomes" id="UP000284361"/>
    </source>
</evidence>
<dbReference type="Gene3D" id="3.40.50.2300">
    <property type="match status" value="1"/>
</dbReference>
<evidence type="ECO:0000313" key="5">
    <source>
        <dbReference type="EMBL" id="RGM86898.1"/>
    </source>
</evidence>
<dbReference type="Gene3D" id="2.40.50.1020">
    <property type="entry name" value="LytTr DNA-binding domain"/>
    <property type="match status" value="1"/>
</dbReference>
<name>A0A3E4Z510_9BACT</name>
<evidence type="ECO:0000259" key="4">
    <source>
        <dbReference type="PROSITE" id="PS50930"/>
    </source>
</evidence>
<evidence type="ECO:0000256" key="1">
    <source>
        <dbReference type="ARBA" id="ARBA00022553"/>
    </source>
</evidence>
<evidence type="ECO:0000256" key="2">
    <source>
        <dbReference type="PROSITE-ProRule" id="PRU00169"/>
    </source>
</evidence>
<dbReference type="PROSITE" id="PS50110">
    <property type="entry name" value="RESPONSE_REGULATORY"/>
    <property type="match status" value="1"/>
</dbReference>
<dbReference type="GO" id="GO:0000160">
    <property type="term" value="P:phosphorelay signal transduction system"/>
    <property type="evidence" value="ECO:0007669"/>
    <property type="project" value="InterPro"/>
</dbReference>
<reference evidence="9 10" key="1">
    <citation type="submission" date="2018-08" db="EMBL/GenBank/DDBJ databases">
        <title>A genome reference for cultivated species of the human gut microbiota.</title>
        <authorList>
            <person name="Zou Y."/>
            <person name="Xue W."/>
            <person name="Luo G."/>
        </authorList>
    </citation>
    <scope>NUCLEOTIDE SEQUENCE [LARGE SCALE GENOMIC DNA]</scope>
    <source>
        <strain evidence="8 11">AF39-11</strain>
        <strain evidence="7 12">AM17-44</strain>
        <strain evidence="6 10">AM31-10</strain>
        <strain evidence="5 9">OM06-2</strain>
    </source>
</reference>
<dbReference type="Proteomes" id="UP000284361">
    <property type="component" value="Unassembled WGS sequence"/>
</dbReference>
<dbReference type="InterPro" id="IPR011006">
    <property type="entry name" value="CheY-like_superfamily"/>
</dbReference>
<dbReference type="EMBL" id="QSTW01000023">
    <property type="protein sequence ID" value="RGM86898.1"/>
    <property type="molecule type" value="Genomic_DNA"/>
</dbReference>
<keyword evidence="5" id="KW-0238">DNA-binding</keyword>
<dbReference type="InterPro" id="IPR007492">
    <property type="entry name" value="LytTR_DNA-bd_dom"/>
</dbReference>
<dbReference type="Proteomes" id="UP000284916">
    <property type="component" value="Unassembled WGS sequence"/>
</dbReference>
<evidence type="ECO:0000313" key="11">
    <source>
        <dbReference type="Proteomes" id="UP000284916"/>
    </source>
</evidence>
<dbReference type="PANTHER" id="PTHR44591:SF3">
    <property type="entry name" value="RESPONSE REGULATORY DOMAIN-CONTAINING PROTEIN"/>
    <property type="match status" value="1"/>
</dbReference>
<evidence type="ECO:0000313" key="7">
    <source>
        <dbReference type="EMBL" id="RHH47529.1"/>
    </source>
</evidence>